<sequence>MSTCDGGVEDITVSPCALFRGSSGLRKTCLPERGDKQQLAGLLGVGDCWQLDSVKELLLCVAFTYSRNLFAGSRDNGVWVCVRTANPAAAAGVTGIHRLSFDTGLVPFFKHCLELRYHDE</sequence>
<gene>
    <name evidence="1" type="ORF">EYF80_020641</name>
</gene>
<dbReference type="Proteomes" id="UP000314294">
    <property type="component" value="Unassembled WGS sequence"/>
</dbReference>
<organism evidence="1 2">
    <name type="scientific">Liparis tanakae</name>
    <name type="common">Tanaka's snailfish</name>
    <dbReference type="NCBI Taxonomy" id="230148"/>
    <lineage>
        <taxon>Eukaryota</taxon>
        <taxon>Metazoa</taxon>
        <taxon>Chordata</taxon>
        <taxon>Craniata</taxon>
        <taxon>Vertebrata</taxon>
        <taxon>Euteleostomi</taxon>
        <taxon>Actinopterygii</taxon>
        <taxon>Neopterygii</taxon>
        <taxon>Teleostei</taxon>
        <taxon>Neoteleostei</taxon>
        <taxon>Acanthomorphata</taxon>
        <taxon>Eupercaria</taxon>
        <taxon>Perciformes</taxon>
        <taxon>Cottioidei</taxon>
        <taxon>Cottales</taxon>
        <taxon>Liparidae</taxon>
        <taxon>Liparis</taxon>
    </lineage>
</organism>
<reference evidence="1 2" key="1">
    <citation type="submission" date="2019-03" db="EMBL/GenBank/DDBJ databases">
        <title>First draft genome of Liparis tanakae, snailfish: a comprehensive survey of snailfish specific genes.</title>
        <authorList>
            <person name="Kim W."/>
            <person name="Song I."/>
            <person name="Jeong J.-H."/>
            <person name="Kim D."/>
            <person name="Kim S."/>
            <person name="Ryu S."/>
            <person name="Song J.Y."/>
            <person name="Lee S.K."/>
        </authorList>
    </citation>
    <scope>NUCLEOTIDE SEQUENCE [LARGE SCALE GENOMIC DNA]</scope>
    <source>
        <tissue evidence="1">Muscle</tissue>
    </source>
</reference>
<keyword evidence="2" id="KW-1185">Reference proteome</keyword>
<evidence type="ECO:0000313" key="1">
    <source>
        <dbReference type="EMBL" id="TNN69174.1"/>
    </source>
</evidence>
<evidence type="ECO:0000313" key="2">
    <source>
        <dbReference type="Proteomes" id="UP000314294"/>
    </source>
</evidence>
<accession>A0A4Z2HVY0</accession>
<dbReference type="EMBL" id="SRLO01000179">
    <property type="protein sequence ID" value="TNN69174.1"/>
    <property type="molecule type" value="Genomic_DNA"/>
</dbReference>
<proteinExistence type="predicted"/>
<dbReference type="AlphaFoldDB" id="A0A4Z2HVY0"/>
<protein>
    <submittedName>
        <fullName evidence="1">Uncharacterized protein</fullName>
    </submittedName>
</protein>
<name>A0A4Z2HVY0_9TELE</name>
<comment type="caution">
    <text evidence="1">The sequence shown here is derived from an EMBL/GenBank/DDBJ whole genome shotgun (WGS) entry which is preliminary data.</text>
</comment>